<evidence type="ECO:0000313" key="3">
    <source>
        <dbReference type="Proteomes" id="UP000007799"/>
    </source>
</evidence>
<dbReference type="OrthoDB" id="61560at2759"/>
<dbReference type="PANTHER" id="PTHR36766">
    <property type="entry name" value="PLANT BROAD-SPECTRUM MILDEW RESISTANCE PROTEIN RPW8"/>
    <property type="match status" value="1"/>
</dbReference>
<evidence type="ECO:0000256" key="1">
    <source>
        <dbReference type="SAM" id="MobiDB-lite"/>
    </source>
</evidence>
<dbReference type="PANTHER" id="PTHR36766:SF30">
    <property type="entry name" value="TIR-NBS TYPE DISEASE RESISTANCE PROTEIN-RELATED"/>
    <property type="match status" value="1"/>
</dbReference>
<dbReference type="RefSeq" id="XP_004993442.1">
    <property type="nucleotide sequence ID" value="XM_004993385.1"/>
</dbReference>
<dbReference type="GeneID" id="16074019"/>
<organism evidence="3">
    <name type="scientific">Salpingoeca rosetta (strain ATCC 50818 / BSB-021)</name>
    <dbReference type="NCBI Taxonomy" id="946362"/>
    <lineage>
        <taxon>Eukaryota</taxon>
        <taxon>Choanoflagellata</taxon>
        <taxon>Craspedida</taxon>
        <taxon>Salpingoecidae</taxon>
        <taxon>Salpingoeca</taxon>
    </lineage>
</organism>
<feature type="region of interest" description="Disordered" evidence="1">
    <location>
        <begin position="1"/>
        <end position="39"/>
    </location>
</feature>
<feature type="compositionally biased region" description="Basic residues" evidence="1">
    <location>
        <begin position="1"/>
        <end position="20"/>
    </location>
</feature>
<dbReference type="EMBL" id="GL832967">
    <property type="protein sequence ID" value="EGD73879.1"/>
    <property type="molecule type" value="Genomic_DNA"/>
</dbReference>
<name>F2UBL3_SALR5</name>
<dbReference type="InterPro" id="IPR032675">
    <property type="entry name" value="LRR_dom_sf"/>
</dbReference>
<keyword evidence="3" id="KW-1185">Reference proteome</keyword>
<reference evidence="2" key="1">
    <citation type="submission" date="2009-08" db="EMBL/GenBank/DDBJ databases">
        <title>Annotation of Salpingoeca rosetta.</title>
        <authorList>
            <consortium name="The Broad Institute Genome Sequencing Platform"/>
            <person name="Russ C."/>
            <person name="Cuomo C."/>
            <person name="Burger G."/>
            <person name="Gray M.W."/>
            <person name="Holland P.W.H."/>
            <person name="King N."/>
            <person name="Lang F.B.F."/>
            <person name="Roger A.J."/>
            <person name="Ruiz-Trillo I."/>
            <person name="Young S.K."/>
            <person name="Zeng Q."/>
            <person name="Gargeya S."/>
            <person name="Alvarado L."/>
            <person name="Berlin A."/>
            <person name="Chapman S.B."/>
            <person name="Chen Z."/>
            <person name="Freedman E."/>
            <person name="Gellesch M."/>
            <person name="Goldberg J."/>
            <person name="Griggs A."/>
            <person name="Gujja S."/>
            <person name="Heilman E."/>
            <person name="Heiman D."/>
            <person name="Howarth C."/>
            <person name="Mehta T."/>
            <person name="Neiman D."/>
            <person name="Pearson M."/>
            <person name="Roberts A."/>
            <person name="Saif S."/>
            <person name="Shea T."/>
            <person name="Shenoy N."/>
            <person name="Sisk P."/>
            <person name="Stolte C."/>
            <person name="Sykes S."/>
            <person name="White J."/>
            <person name="Yandava C."/>
            <person name="Haas B."/>
            <person name="Nusbaum C."/>
            <person name="Birren B."/>
        </authorList>
    </citation>
    <scope>NUCLEOTIDE SEQUENCE [LARGE SCALE GENOMIC DNA]</scope>
    <source>
        <strain evidence="2">ATCC 50818</strain>
    </source>
</reference>
<accession>F2UBL3</accession>
<dbReference type="AlphaFoldDB" id="F2UBL3"/>
<feature type="compositionally biased region" description="Low complexity" evidence="1">
    <location>
        <begin position="24"/>
        <end position="39"/>
    </location>
</feature>
<dbReference type="SUPFAM" id="SSF52047">
    <property type="entry name" value="RNI-like"/>
    <property type="match status" value="1"/>
</dbReference>
<dbReference type="STRING" id="946362.F2UBL3"/>
<dbReference type="Proteomes" id="UP000007799">
    <property type="component" value="Unassembled WGS sequence"/>
</dbReference>
<dbReference type="Gene3D" id="3.80.10.10">
    <property type="entry name" value="Ribonuclease Inhibitor"/>
    <property type="match status" value="1"/>
</dbReference>
<feature type="region of interest" description="Disordered" evidence="1">
    <location>
        <begin position="924"/>
        <end position="953"/>
    </location>
</feature>
<dbReference type="KEGG" id="sre:PTSG_05574"/>
<feature type="region of interest" description="Disordered" evidence="1">
    <location>
        <begin position="209"/>
        <end position="234"/>
    </location>
</feature>
<proteinExistence type="predicted"/>
<sequence length="997" mass="108097">MPPRRSRRGNKGGRKAAKKKAIADKGSSSSDSSKTAGDDAQGVHALSIDAWSLIARHLTKESFPPDGMSPDVIALMRLMFTCRFLYDELPWAMPKWWFGRKFAHRLICSWIRPAVPSHLTISMDADGFPTIITPTTTTSKEAAEAAEAWEAGRFLAYSRLGVWWGCSHHMFSRMAQESEFRRKFALFGRVGFSDVVDIKAWVNNPRLMALDPPPSSDTSSGAKSRAITAPRPSPLRPAEITVHAKCMCDQASDVHFLSFLLQALGDPGCGKLDLGIGSSGSQPHAPFGKLERFSMRNAHNLCITSSEPIDHLDLDNVTTFKWTSPQAQAEIKGSFRHVNEVSIRGYASDRRTISDISALAGVPNVSFEFITSLPDLTPLQHAQRVSLDHVGLKSLAPLKDVPHLDIRACDVAAFEAFSFTGDRLDLSFVHQVTVIHAQNATCVNVRSCNRMGRVVLGSKKLDTLTVRNCELLSSVELPNAQSARKVGISECEALKEIAFADMALLSLDIYTCASLASVQLQQLHSFDTICISNCTGLIDFGVHATGDVGRLELSVCRALRNVHIHAEQDASAVVCHACGFTEFTCEASRLHELHIGSCPNIAALHIPHLHGLRDLHVHDCDAVTAIGVPGCNLTRLTADACPKLASLEVLSAKGRARRSTPRAKKAKLTAASSGLKLARFIIDRCPELTAMPAVASAQELRLGCPLTTPFLESCLPHVTNITLTGAATANVVGLLHLVPAGAKVLLLDMKASDITCTLPACVHTVSAKVSGPFDASRLANADYITLSSTSETKHAITGLSSVTGIADVTLRSCQLQKGDSLIDCVSVELTDCEGAIRVDDADSLVVTDTCPSLTLTGIDDVHMEVDEVRVDFTRRVSSLEVYGGRIEDFAGLSGVNSLALREVHFTNVDSMPYFDTLTVEDCTGKPRPQGRSAAQADDRQSPWPDLHCHSKPPSVVQRRLNGTMLHGMTAAEAYYDVMEHPDSDDDFAYHGDDDVWF</sequence>
<gene>
    <name evidence="2" type="ORF">PTSG_05574</name>
</gene>
<protein>
    <submittedName>
        <fullName evidence="2">Uncharacterized protein</fullName>
    </submittedName>
</protein>
<evidence type="ECO:0000313" key="2">
    <source>
        <dbReference type="EMBL" id="EGD73879.1"/>
    </source>
</evidence>
<dbReference type="InParanoid" id="F2UBL3"/>